<reference evidence="4" key="1">
    <citation type="journal article" date="2013" name="Genome Announc.">
        <title>Draft genome sequence of the grapevine dieback fungus Eutypa lata UCR-EL1.</title>
        <authorList>
            <person name="Blanco-Ulate B."/>
            <person name="Rolshausen P.E."/>
            <person name="Cantu D."/>
        </authorList>
    </citation>
    <scope>NUCLEOTIDE SEQUENCE [LARGE SCALE GENOMIC DNA]</scope>
    <source>
        <strain evidence="4">UCR-EL1</strain>
    </source>
</reference>
<organism evidence="3 4">
    <name type="scientific">Eutypa lata (strain UCR-EL1)</name>
    <name type="common">Grapevine dieback disease fungus</name>
    <name type="synonym">Eutypa armeniacae</name>
    <dbReference type="NCBI Taxonomy" id="1287681"/>
    <lineage>
        <taxon>Eukaryota</taxon>
        <taxon>Fungi</taxon>
        <taxon>Dikarya</taxon>
        <taxon>Ascomycota</taxon>
        <taxon>Pezizomycotina</taxon>
        <taxon>Sordariomycetes</taxon>
        <taxon>Xylariomycetidae</taxon>
        <taxon>Xylariales</taxon>
        <taxon>Diatrypaceae</taxon>
        <taxon>Eutypa</taxon>
    </lineage>
</organism>
<evidence type="ECO:0000313" key="4">
    <source>
        <dbReference type="Proteomes" id="UP000012174"/>
    </source>
</evidence>
<dbReference type="KEGG" id="ela:UCREL1_4897"/>
<name>M7SU87_EUTLA</name>
<keyword evidence="2" id="KW-0732">Signal</keyword>
<dbReference type="AlphaFoldDB" id="M7SU87"/>
<dbReference type="OrthoDB" id="4729605at2759"/>
<dbReference type="Proteomes" id="UP000012174">
    <property type="component" value="Unassembled WGS sequence"/>
</dbReference>
<proteinExistence type="predicted"/>
<dbReference type="OMA" id="VTQHWEC"/>
<accession>M7SU87</accession>
<dbReference type="HOGENOM" id="CLU_891454_0_0_1"/>
<dbReference type="eggNOG" id="ENOG502RN5P">
    <property type="taxonomic scope" value="Eukaryota"/>
</dbReference>
<feature type="chain" id="PRO_5004085114" evidence="2">
    <location>
        <begin position="22"/>
        <end position="312"/>
    </location>
</feature>
<feature type="region of interest" description="Disordered" evidence="1">
    <location>
        <begin position="195"/>
        <end position="214"/>
    </location>
</feature>
<evidence type="ECO:0000256" key="2">
    <source>
        <dbReference type="SAM" id="SignalP"/>
    </source>
</evidence>
<protein>
    <submittedName>
        <fullName evidence="3">Uncharacterized protein</fullName>
    </submittedName>
</protein>
<evidence type="ECO:0000313" key="3">
    <source>
        <dbReference type="EMBL" id="EMR68098.1"/>
    </source>
</evidence>
<dbReference type="EMBL" id="KB706306">
    <property type="protein sequence ID" value="EMR68098.1"/>
    <property type="molecule type" value="Genomic_DNA"/>
</dbReference>
<sequence length="312" mass="32966">MRYGFLVVTAVAAVFSSGVSAARACASDSTYPWRVSDARFDGAVPDVGNGIATVAVSIVPTTTAYGTFFECVASWPEAWEGWYDGGNNIVWSDCIWAGNGLTDDTTVSFATDWANQTMYISHTFDCSDSEGSNGLGTGTLQLDMDCAAGEDGSTGCTLNSGLNFTTQGAPAHQDPGTSCAESYQSWQLEGWSRKYELAPGSPSDPPRSDTGPSFTLRNMANTDIFDCSSSGNEENTFVGTCAAAGEEGASASTAEFTFDRSLNMLTVTQHWECDDASTLDAVGIGYVQATCARDGDMLTCTSRPIWIGTKTL</sequence>
<keyword evidence="4" id="KW-1185">Reference proteome</keyword>
<evidence type="ECO:0000256" key="1">
    <source>
        <dbReference type="SAM" id="MobiDB-lite"/>
    </source>
</evidence>
<gene>
    <name evidence="3" type="ORF">UCREL1_4897</name>
</gene>
<feature type="signal peptide" evidence="2">
    <location>
        <begin position="1"/>
        <end position="21"/>
    </location>
</feature>